<dbReference type="EMBL" id="MUYA01000006">
    <property type="protein sequence ID" value="OOR99410.1"/>
    <property type="molecule type" value="Genomic_DNA"/>
</dbReference>
<reference evidence="1 2" key="1">
    <citation type="submission" date="2017-02" db="EMBL/GenBank/DDBJ databases">
        <title>Draft genome sequence of Haemophilus paracuniculus CCUG 43573 type strain.</title>
        <authorList>
            <person name="Engstrom-Jakobsson H."/>
            <person name="Salva-Serra F."/>
            <person name="Thorell K."/>
            <person name="Gonzales-Siles L."/>
            <person name="Karlsson R."/>
            <person name="Boulund F."/>
            <person name="Engstrand L."/>
            <person name="Kristiansson E."/>
            <person name="Moore E."/>
        </authorList>
    </citation>
    <scope>NUCLEOTIDE SEQUENCE [LARGE SCALE GENOMIC DNA]</scope>
    <source>
        <strain evidence="1 2">CCUG 43573</strain>
    </source>
</reference>
<protein>
    <submittedName>
        <fullName evidence="1">Uncharacterized protein</fullName>
    </submittedName>
</protein>
<sequence length="80" mass="8739">MRNRPQLTENQFIVNGNAEDFKKATHRLNEIESLLAVMTGVDHAKADNVAISIAIEVVGKLLGEVSDTLNFMSIEEVGNA</sequence>
<comment type="caution">
    <text evidence="1">The sequence shown here is derived from an EMBL/GenBank/DDBJ whole genome shotgun (WGS) entry which is preliminary data.</text>
</comment>
<dbReference type="RefSeq" id="WP_078236727.1">
    <property type="nucleotide sequence ID" value="NZ_MUYA01000006.1"/>
</dbReference>
<proteinExistence type="predicted"/>
<name>A0A1T0AT45_9PAST</name>
<dbReference type="STRING" id="734.B0187_04780"/>
<keyword evidence="2" id="KW-1185">Reference proteome</keyword>
<gene>
    <name evidence="1" type="ORF">B0187_04780</name>
</gene>
<accession>A0A1T0AT45</accession>
<dbReference type="Proteomes" id="UP000190867">
    <property type="component" value="Unassembled WGS sequence"/>
</dbReference>
<evidence type="ECO:0000313" key="1">
    <source>
        <dbReference type="EMBL" id="OOR99410.1"/>
    </source>
</evidence>
<evidence type="ECO:0000313" key="2">
    <source>
        <dbReference type="Proteomes" id="UP000190867"/>
    </source>
</evidence>
<dbReference type="AlphaFoldDB" id="A0A1T0AT45"/>
<organism evidence="1 2">
    <name type="scientific">Haemophilus paracuniculus</name>
    <dbReference type="NCBI Taxonomy" id="734"/>
    <lineage>
        <taxon>Bacteria</taxon>
        <taxon>Pseudomonadati</taxon>
        <taxon>Pseudomonadota</taxon>
        <taxon>Gammaproteobacteria</taxon>
        <taxon>Pasteurellales</taxon>
        <taxon>Pasteurellaceae</taxon>
        <taxon>Haemophilus</taxon>
    </lineage>
</organism>